<dbReference type="PROSITE" id="PS50222">
    <property type="entry name" value="EF_HAND_2"/>
    <property type="match status" value="1"/>
</dbReference>
<keyword evidence="4" id="KW-1185">Reference proteome</keyword>
<comment type="caution">
    <text evidence="3">The sequence shown here is derived from an EMBL/GenBank/DDBJ whole genome shotgun (WGS) entry which is preliminary data.</text>
</comment>
<protein>
    <submittedName>
        <fullName evidence="3">Ca2+-binding EF-hand superfamily protein</fullName>
    </submittedName>
</protein>
<feature type="signal peptide" evidence="1">
    <location>
        <begin position="1"/>
        <end position="30"/>
    </location>
</feature>
<proteinExistence type="predicted"/>
<dbReference type="InterPro" id="IPR002048">
    <property type="entry name" value="EF_hand_dom"/>
</dbReference>
<evidence type="ECO:0000313" key="3">
    <source>
        <dbReference type="EMBL" id="MDR7193680.1"/>
    </source>
</evidence>
<dbReference type="SUPFAM" id="SSF47473">
    <property type="entry name" value="EF-hand"/>
    <property type="match status" value="1"/>
</dbReference>
<evidence type="ECO:0000313" key="4">
    <source>
        <dbReference type="Proteomes" id="UP001256588"/>
    </source>
</evidence>
<keyword evidence="1" id="KW-0732">Signal</keyword>
<dbReference type="PROSITE" id="PS00018">
    <property type="entry name" value="EF_HAND_1"/>
    <property type="match status" value="2"/>
</dbReference>
<organism evidence="3 4">
    <name type="scientific">Luteimonas terrae</name>
    <dbReference type="NCBI Taxonomy" id="1530191"/>
    <lineage>
        <taxon>Bacteria</taxon>
        <taxon>Pseudomonadati</taxon>
        <taxon>Pseudomonadota</taxon>
        <taxon>Gammaproteobacteria</taxon>
        <taxon>Lysobacterales</taxon>
        <taxon>Lysobacteraceae</taxon>
        <taxon>Luteimonas</taxon>
    </lineage>
</organism>
<evidence type="ECO:0000259" key="2">
    <source>
        <dbReference type="PROSITE" id="PS50222"/>
    </source>
</evidence>
<evidence type="ECO:0000256" key="1">
    <source>
        <dbReference type="SAM" id="SignalP"/>
    </source>
</evidence>
<name>A0ABU1XY28_9GAMM</name>
<dbReference type="InterPro" id="IPR011992">
    <property type="entry name" value="EF-hand-dom_pair"/>
</dbReference>
<dbReference type="CDD" id="cd00051">
    <property type="entry name" value="EFh"/>
    <property type="match status" value="1"/>
</dbReference>
<feature type="chain" id="PRO_5046825096" evidence="1">
    <location>
        <begin position="31"/>
        <end position="122"/>
    </location>
</feature>
<dbReference type="Pfam" id="PF13202">
    <property type="entry name" value="EF-hand_5"/>
    <property type="match status" value="3"/>
</dbReference>
<dbReference type="EMBL" id="JAVDWO010000009">
    <property type="protein sequence ID" value="MDR7193680.1"/>
    <property type="molecule type" value="Genomic_DNA"/>
</dbReference>
<feature type="domain" description="EF-hand" evidence="2">
    <location>
        <begin position="30"/>
        <end position="65"/>
    </location>
</feature>
<accession>A0ABU1XY28</accession>
<dbReference type="Gene3D" id="1.10.238.10">
    <property type="entry name" value="EF-hand"/>
    <property type="match status" value="1"/>
</dbReference>
<reference evidence="3 4" key="1">
    <citation type="submission" date="2023-07" db="EMBL/GenBank/DDBJ databases">
        <title>Sorghum-associated microbial communities from plants grown in Nebraska, USA.</title>
        <authorList>
            <person name="Schachtman D."/>
        </authorList>
    </citation>
    <scope>NUCLEOTIDE SEQUENCE [LARGE SCALE GENOMIC DNA]</scope>
    <source>
        <strain evidence="3 4">4099</strain>
    </source>
</reference>
<gene>
    <name evidence="3" type="ORF">J2W68_002417</name>
</gene>
<sequence>MIATERPVRQRIGRAACALFAIVVTTGAGAQVTRTVEYLDHMDTDGDGRVSLAEYQAWMRYGFDHMDRNGDGVLTADELPGGKGRPVTLSEHMAKLAATFNRQDTNRDGYLDARELAAPPQK</sequence>
<dbReference type="InterPro" id="IPR018247">
    <property type="entry name" value="EF_Hand_1_Ca_BS"/>
</dbReference>
<dbReference type="Proteomes" id="UP001256588">
    <property type="component" value="Unassembled WGS sequence"/>
</dbReference>